<dbReference type="RefSeq" id="WP_345124116.1">
    <property type="nucleotide sequence ID" value="NZ_BAABAT010000004.1"/>
</dbReference>
<evidence type="ECO:0000313" key="4">
    <source>
        <dbReference type="Proteomes" id="UP001500620"/>
    </source>
</evidence>
<gene>
    <name evidence="3" type="ORF">GCM10022255_022490</name>
</gene>
<comment type="caution">
    <text evidence="3">The sequence shown here is derived from an EMBL/GenBank/DDBJ whole genome shotgun (WGS) entry which is preliminary data.</text>
</comment>
<evidence type="ECO:0000313" key="3">
    <source>
        <dbReference type="EMBL" id="GAA4247276.1"/>
    </source>
</evidence>
<keyword evidence="2" id="KW-0812">Transmembrane</keyword>
<evidence type="ECO:0000256" key="1">
    <source>
        <dbReference type="SAM" id="MobiDB-lite"/>
    </source>
</evidence>
<evidence type="ECO:0000256" key="2">
    <source>
        <dbReference type="SAM" id="Phobius"/>
    </source>
</evidence>
<feature type="compositionally biased region" description="Low complexity" evidence="1">
    <location>
        <begin position="232"/>
        <end position="247"/>
    </location>
</feature>
<organism evidence="3 4">
    <name type="scientific">Dactylosporangium darangshiense</name>
    <dbReference type="NCBI Taxonomy" id="579108"/>
    <lineage>
        <taxon>Bacteria</taxon>
        <taxon>Bacillati</taxon>
        <taxon>Actinomycetota</taxon>
        <taxon>Actinomycetes</taxon>
        <taxon>Micromonosporales</taxon>
        <taxon>Micromonosporaceae</taxon>
        <taxon>Dactylosporangium</taxon>
    </lineage>
</organism>
<name>A0ABP8D4G6_9ACTN</name>
<keyword evidence="2" id="KW-0472">Membrane</keyword>
<proteinExistence type="predicted"/>
<feature type="region of interest" description="Disordered" evidence="1">
    <location>
        <begin position="224"/>
        <end position="247"/>
    </location>
</feature>
<dbReference type="Proteomes" id="UP001500620">
    <property type="component" value="Unassembled WGS sequence"/>
</dbReference>
<protein>
    <submittedName>
        <fullName evidence="3">Uncharacterized protein</fullName>
    </submittedName>
</protein>
<keyword evidence="2" id="KW-1133">Transmembrane helix</keyword>
<sequence>MHDTDPDVGRIWTAMLDGDAEPALPSATDAISRARRPVAPLALGATLIAAAVVAALVLRPDAPAPQVAAPTVATATSAAPPPLPVAPSREAAHAHGSRTAKFLVGVAPSGLRAWPQDLSADDSVASTWQLENGPEYVSTVDVVLTDGTADGLLSATIHGGMTGAGTDPCAPAIRKLLAVTACEVTTVGGVPVGLASVQDPDRGRVDTAVRLLDGGLLTVESAQRIPPHDGAGDAPPDAVPPATTAPHTILGGRPGLPAPAFTGTQLAAIVVDPALLP</sequence>
<feature type="transmembrane region" description="Helical" evidence="2">
    <location>
        <begin position="38"/>
        <end position="58"/>
    </location>
</feature>
<reference evidence="4" key="1">
    <citation type="journal article" date="2019" name="Int. J. Syst. Evol. Microbiol.">
        <title>The Global Catalogue of Microorganisms (GCM) 10K type strain sequencing project: providing services to taxonomists for standard genome sequencing and annotation.</title>
        <authorList>
            <consortium name="The Broad Institute Genomics Platform"/>
            <consortium name="The Broad Institute Genome Sequencing Center for Infectious Disease"/>
            <person name="Wu L."/>
            <person name="Ma J."/>
        </authorList>
    </citation>
    <scope>NUCLEOTIDE SEQUENCE [LARGE SCALE GENOMIC DNA]</scope>
    <source>
        <strain evidence="4">JCM 17441</strain>
    </source>
</reference>
<dbReference type="EMBL" id="BAABAT010000004">
    <property type="protein sequence ID" value="GAA4247276.1"/>
    <property type="molecule type" value="Genomic_DNA"/>
</dbReference>
<keyword evidence="4" id="KW-1185">Reference proteome</keyword>
<accession>A0ABP8D4G6</accession>